<reference evidence="2" key="1">
    <citation type="submission" date="2018-01" db="EMBL/GenBank/DDBJ databases">
        <title>An insight into the sialome of Amazonian anophelines.</title>
        <authorList>
            <person name="Ribeiro J.M."/>
            <person name="Scarpassa V."/>
            <person name="Calvo E."/>
        </authorList>
    </citation>
    <scope>NUCLEOTIDE SEQUENCE</scope>
    <source>
        <tissue evidence="2">Salivary glands</tissue>
    </source>
</reference>
<keyword evidence="1" id="KW-0732">Signal</keyword>
<organism evidence="2">
    <name type="scientific">Anopheles marajoara</name>
    <dbReference type="NCBI Taxonomy" id="58244"/>
    <lineage>
        <taxon>Eukaryota</taxon>
        <taxon>Metazoa</taxon>
        <taxon>Ecdysozoa</taxon>
        <taxon>Arthropoda</taxon>
        <taxon>Hexapoda</taxon>
        <taxon>Insecta</taxon>
        <taxon>Pterygota</taxon>
        <taxon>Neoptera</taxon>
        <taxon>Endopterygota</taxon>
        <taxon>Diptera</taxon>
        <taxon>Nematocera</taxon>
        <taxon>Culicoidea</taxon>
        <taxon>Culicidae</taxon>
        <taxon>Anophelinae</taxon>
        <taxon>Anopheles</taxon>
    </lineage>
</organism>
<proteinExistence type="predicted"/>
<protein>
    <submittedName>
        <fullName evidence="2">Putative secreted protein</fullName>
    </submittedName>
</protein>
<dbReference type="EMBL" id="GGFJ01014920">
    <property type="protein sequence ID" value="MBW64061.1"/>
    <property type="molecule type" value="Transcribed_RNA"/>
</dbReference>
<name>A0A2M4CFY5_9DIPT</name>
<dbReference type="AlphaFoldDB" id="A0A2M4CFY5"/>
<feature type="chain" id="PRO_5014740272" evidence="1">
    <location>
        <begin position="29"/>
        <end position="66"/>
    </location>
</feature>
<sequence length="66" mass="7645">MTFHSSITTSWPLSCLLLVLDVAHQTLEQLDDDDLGFCQMNDHCYDMFPTLSSDTCKNIFHCFEIR</sequence>
<evidence type="ECO:0000313" key="2">
    <source>
        <dbReference type="EMBL" id="MBW64061.1"/>
    </source>
</evidence>
<feature type="signal peptide" evidence="1">
    <location>
        <begin position="1"/>
        <end position="28"/>
    </location>
</feature>
<evidence type="ECO:0000256" key="1">
    <source>
        <dbReference type="SAM" id="SignalP"/>
    </source>
</evidence>
<accession>A0A2M4CFY5</accession>